<dbReference type="InterPro" id="IPR029021">
    <property type="entry name" value="Prot-tyrosine_phosphatase-like"/>
</dbReference>
<evidence type="ECO:0000313" key="6">
    <source>
        <dbReference type="Ensembl" id="ENSEEEP00000014840.2"/>
    </source>
</evidence>
<dbReference type="GeneTree" id="ENSGT01030000234858"/>
<dbReference type="PANTHER" id="PTHR10159">
    <property type="entry name" value="DUAL SPECIFICITY PROTEIN PHOSPHATASE"/>
    <property type="match status" value="1"/>
</dbReference>
<proteinExistence type="inferred from homology"/>
<dbReference type="SUPFAM" id="SSF52799">
    <property type="entry name" value="(Phosphotyrosine protein) phosphatases II"/>
    <property type="match status" value="1"/>
</dbReference>
<evidence type="ECO:0000256" key="2">
    <source>
        <dbReference type="ARBA" id="ARBA00013064"/>
    </source>
</evidence>
<dbReference type="GO" id="GO:0008330">
    <property type="term" value="F:protein tyrosine/threonine phosphatase activity"/>
    <property type="evidence" value="ECO:0007669"/>
    <property type="project" value="TreeGrafter"/>
</dbReference>
<evidence type="ECO:0000256" key="3">
    <source>
        <dbReference type="ARBA" id="ARBA00022801"/>
    </source>
</evidence>
<reference evidence="7" key="1">
    <citation type="journal article" date="2014" name="Science">
        <title>Nonhuman genetics. Genomic basis for the convergent evolution of electric organs.</title>
        <authorList>
            <person name="Gallant J.R."/>
            <person name="Traeger L.L."/>
            <person name="Volkening J.D."/>
            <person name="Moffett H."/>
            <person name="Chen P.H."/>
            <person name="Novina C.D."/>
            <person name="Phillips G.N.Jr."/>
            <person name="Anand R."/>
            <person name="Wells G.B."/>
            <person name="Pinch M."/>
            <person name="Guth R."/>
            <person name="Unguez G.A."/>
            <person name="Albert J.S."/>
            <person name="Zakon H.H."/>
            <person name="Samanta M.P."/>
            <person name="Sussman M.R."/>
        </authorList>
    </citation>
    <scope>NUCLEOTIDE SEQUENCE [LARGE SCALE GENOMIC DNA]</scope>
</reference>
<organism evidence="6 7">
    <name type="scientific">Electrophorus electricus</name>
    <name type="common">Electric eel</name>
    <name type="synonym">Gymnotus electricus</name>
    <dbReference type="NCBI Taxonomy" id="8005"/>
    <lineage>
        <taxon>Eukaryota</taxon>
        <taxon>Metazoa</taxon>
        <taxon>Chordata</taxon>
        <taxon>Craniata</taxon>
        <taxon>Vertebrata</taxon>
        <taxon>Euteleostomi</taxon>
        <taxon>Actinopterygii</taxon>
        <taxon>Neopterygii</taxon>
        <taxon>Teleostei</taxon>
        <taxon>Ostariophysi</taxon>
        <taxon>Gymnotiformes</taxon>
        <taxon>Gymnotoidei</taxon>
        <taxon>Gymnotidae</taxon>
        <taxon>Electrophorus</taxon>
    </lineage>
</organism>
<evidence type="ECO:0000259" key="5">
    <source>
        <dbReference type="PROSITE" id="PS50056"/>
    </source>
</evidence>
<dbReference type="InterPro" id="IPR000387">
    <property type="entry name" value="Tyr_Pase_dom"/>
</dbReference>
<sequence>MLQDFTFLPGETCLSLIPCTCSRGTRHTWSRLKVDIGELPEAGAVRHRCFEDINECIDASTEKRKRVLVHCRDGFSLAPTCVIQYLMIKQNMRLIAAYELLRAKLSALLWIGLNCEAVVKKTAHGKCSLAGIPLYLVSHCSTQINIHCFWNNMVHMVPVY</sequence>
<dbReference type="PANTHER" id="PTHR10159:SF519">
    <property type="entry name" value="DUAL SPECIFICITY PROTEIN PHOSPHATASE MPK3"/>
    <property type="match status" value="1"/>
</dbReference>
<evidence type="ECO:0000256" key="1">
    <source>
        <dbReference type="ARBA" id="ARBA00008601"/>
    </source>
</evidence>
<dbReference type="AlphaFoldDB" id="A0A4W4ERP8"/>
<comment type="similarity">
    <text evidence="1">Belongs to the protein-tyrosine phosphatase family. Non-receptor class dual specificity subfamily.</text>
</comment>
<dbReference type="Gene3D" id="3.90.190.10">
    <property type="entry name" value="Protein tyrosine phosphatase superfamily"/>
    <property type="match status" value="1"/>
</dbReference>
<evidence type="ECO:0000313" key="7">
    <source>
        <dbReference type="Proteomes" id="UP000314983"/>
    </source>
</evidence>
<keyword evidence="3" id="KW-0378">Hydrolase</keyword>
<name>A0A4W4ERP8_ELEEL</name>
<reference evidence="6" key="5">
    <citation type="submission" date="2025-09" db="UniProtKB">
        <authorList>
            <consortium name="Ensembl"/>
        </authorList>
    </citation>
    <scope>IDENTIFICATION</scope>
</reference>
<dbReference type="GO" id="GO:0005737">
    <property type="term" value="C:cytoplasm"/>
    <property type="evidence" value="ECO:0007669"/>
    <property type="project" value="TreeGrafter"/>
</dbReference>
<reference evidence="7" key="2">
    <citation type="journal article" date="2017" name="Sci. Adv.">
        <title>A tail of two voltages: Proteomic comparison of the three electric organs of the electric eel.</title>
        <authorList>
            <person name="Traeger L.L."/>
            <person name="Sabat G."/>
            <person name="Barrett-Wilt G.A."/>
            <person name="Wells G.B."/>
            <person name="Sussman M.R."/>
        </authorList>
    </citation>
    <scope>NUCLEOTIDE SEQUENCE [LARGE SCALE GENOMIC DNA]</scope>
</reference>
<dbReference type="PROSITE" id="PS50056">
    <property type="entry name" value="TYR_PHOSPHATASE_2"/>
    <property type="match status" value="1"/>
</dbReference>
<feature type="domain" description="Tyrosine specific protein phosphatases" evidence="5">
    <location>
        <begin position="47"/>
        <end position="104"/>
    </location>
</feature>
<reference evidence="6" key="4">
    <citation type="submission" date="2025-08" db="UniProtKB">
        <authorList>
            <consortium name="Ensembl"/>
        </authorList>
    </citation>
    <scope>IDENTIFICATION</scope>
</reference>
<dbReference type="Pfam" id="PF00782">
    <property type="entry name" value="DSPc"/>
    <property type="match status" value="1"/>
</dbReference>
<keyword evidence="4" id="KW-0904">Protein phosphatase</keyword>
<dbReference type="GO" id="GO:0043409">
    <property type="term" value="P:negative regulation of MAPK cascade"/>
    <property type="evidence" value="ECO:0007669"/>
    <property type="project" value="TreeGrafter"/>
</dbReference>
<dbReference type="GO" id="GO:0017017">
    <property type="term" value="F:MAP kinase tyrosine/serine/threonine phosphatase activity"/>
    <property type="evidence" value="ECO:0007669"/>
    <property type="project" value="TreeGrafter"/>
</dbReference>
<accession>A0A4W4ERP8</accession>
<evidence type="ECO:0000256" key="4">
    <source>
        <dbReference type="ARBA" id="ARBA00022912"/>
    </source>
</evidence>
<keyword evidence="7" id="KW-1185">Reference proteome</keyword>
<dbReference type="Proteomes" id="UP000314983">
    <property type="component" value="Chromosome 2"/>
</dbReference>
<dbReference type="InterPro" id="IPR000340">
    <property type="entry name" value="Dual-sp_phosphatase_cat-dom"/>
</dbReference>
<protein>
    <recommendedName>
        <fullName evidence="2">protein-tyrosine-phosphatase</fullName>
        <ecNumber evidence="2">3.1.3.48</ecNumber>
    </recommendedName>
</protein>
<reference evidence="6" key="3">
    <citation type="submission" date="2020-05" db="EMBL/GenBank/DDBJ databases">
        <title>Electrophorus electricus (electric eel) genome, fEleEle1, primary haplotype.</title>
        <authorList>
            <person name="Myers G."/>
            <person name="Meyer A."/>
            <person name="Fedrigo O."/>
            <person name="Formenti G."/>
            <person name="Rhie A."/>
            <person name="Tracey A."/>
            <person name="Sims Y."/>
            <person name="Jarvis E.D."/>
        </authorList>
    </citation>
    <scope>NUCLEOTIDE SEQUENCE [LARGE SCALE GENOMIC DNA]</scope>
</reference>
<dbReference type="GO" id="GO:0033550">
    <property type="term" value="F:MAP kinase tyrosine phosphatase activity"/>
    <property type="evidence" value="ECO:0007669"/>
    <property type="project" value="TreeGrafter"/>
</dbReference>
<dbReference type="CDD" id="cd14498">
    <property type="entry name" value="DSP"/>
    <property type="match status" value="1"/>
</dbReference>
<dbReference type="Ensembl" id="ENSEEET00000015017.2">
    <property type="protein sequence ID" value="ENSEEEP00000014840.2"/>
    <property type="gene ID" value="ENSEEEG00000007390.2"/>
</dbReference>
<dbReference type="EC" id="3.1.3.48" evidence="2"/>